<evidence type="ECO:0000313" key="3">
    <source>
        <dbReference type="EMBL" id="MBE9077933.1"/>
    </source>
</evidence>
<dbReference type="Proteomes" id="UP000636505">
    <property type="component" value="Unassembled WGS sequence"/>
</dbReference>
<reference evidence="3" key="1">
    <citation type="submission" date="2020-10" db="EMBL/GenBank/DDBJ databases">
        <authorList>
            <person name="Castelo-Branco R."/>
            <person name="Eusebio N."/>
            <person name="Adriana R."/>
            <person name="Vieira A."/>
            <person name="Brugerolle De Fraissinette N."/>
            <person name="Rezende De Castro R."/>
            <person name="Schneider M.P."/>
            <person name="Vasconcelos V."/>
            <person name="Leao P.N."/>
        </authorList>
    </citation>
    <scope>NUCLEOTIDE SEQUENCE</scope>
    <source>
        <strain evidence="3">LEGE 07310</strain>
    </source>
</reference>
<dbReference type="InterPro" id="IPR033469">
    <property type="entry name" value="CYTH-like_dom_sf"/>
</dbReference>
<comment type="caution">
    <text evidence="3">The sequence shown here is derived from an EMBL/GenBank/DDBJ whole genome shotgun (WGS) entry which is preliminary data.</text>
</comment>
<proteinExistence type="predicted"/>
<accession>A0A8J7DCR0</accession>
<dbReference type="Pfam" id="PF01928">
    <property type="entry name" value="CYTH"/>
    <property type="match status" value="1"/>
</dbReference>
<evidence type="ECO:0000259" key="2">
    <source>
        <dbReference type="PROSITE" id="PS51707"/>
    </source>
</evidence>
<protein>
    <submittedName>
        <fullName evidence="3">CYTH domain-containing protein</fullName>
    </submittedName>
</protein>
<dbReference type="PANTHER" id="PTHR40114:SF1">
    <property type="entry name" value="SLR0698 PROTEIN"/>
    <property type="match status" value="1"/>
</dbReference>
<keyword evidence="4" id="KW-1185">Reference proteome</keyword>
<organism evidence="3 4">
    <name type="scientific">Vasconcelosia minhoensis LEGE 07310</name>
    <dbReference type="NCBI Taxonomy" id="915328"/>
    <lineage>
        <taxon>Bacteria</taxon>
        <taxon>Bacillati</taxon>
        <taxon>Cyanobacteriota</taxon>
        <taxon>Cyanophyceae</taxon>
        <taxon>Nodosilineales</taxon>
        <taxon>Cymatolegaceae</taxon>
        <taxon>Vasconcelosia</taxon>
        <taxon>Vasconcelosia minhoensis</taxon>
    </lineage>
</organism>
<evidence type="ECO:0000313" key="4">
    <source>
        <dbReference type="Proteomes" id="UP000636505"/>
    </source>
</evidence>
<gene>
    <name evidence="3" type="ORF">IQ241_11620</name>
</gene>
<feature type="active site" description="Proton acceptor" evidence="1">
    <location>
        <position position="29"/>
    </location>
</feature>
<dbReference type="PROSITE" id="PS51707">
    <property type="entry name" value="CYTH"/>
    <property type="match status" value="1"/>
</dbReference>
<dbReference type="CDD" id="cd07891">
    <property type="entry name" value="CYTH-like_CthTTM-like_1"/>
    <property type="match status" value="1"/>
</dbReference>
<dbReference type="EMBL" id="JADEXG010000023">
    <property type="protein sequence ID" value="MBE9077933.1"/>
    <property type="molecule type" value="Genomic_DNA"/>
</dbReference>
<dbReference type="InterPro" id="IPR012042">
    <property type="entry name" value="NeuTTM/CthTTM-like"/>
</dbReference>
<dbReference type="SMART" id="SM01118">
    <property type="entry name" value="CYTH"/>
    <property type="match status" value="1"/>
</dbReference>
<dbReference type="InterPro" id="IPR023577">
    <property type="entry name" value="CYTH_domain"/>
</dbReference>
<dbReference type="RefSeq" id="WP_193907239.1">
    <property type="nucleotide sequence ID" value="NZ_JADEXG010000023.1"/>
</dbReference>
<feature type="domain" description="CYTH" evidence="2">
    <location>
        <begin position="2"/>
        <end position="148"/>
    </location>
</feature>
<dbReference type="SUPFAM" id="SSF55154">
    <property type="entry name" value="CYTH-like phosphatases"/>
    <property type="match status" value="1"/>
</dbReference>
<sequence>MPQEVERKFLVQSDGWRGLAEGTVYRQGYLCAEPGRTVRVRVAGDRGYLTIKGPTQGIGRAEYEYLIPLAEAEEMLDTLCLGALIEKTRYCIPVDGLIWEVDEFSGENAGLVVAEVELEDENQAVTCPDWVGEEVSGDVRYYNASLVRCPFGEWEEGGG</sequence>
<dbReference type="PIRSF" id="PIRSF016487">
    <property type="entry name" value="CYTH_UCP016487"/>
    <property type="match status" value="1"/>
</dbReference>
<evidence type="ECO:0000256" key="1">
    <source>
        <dbReference type="PIRSR" id="PIRSR016487-1"/>
    </source>
</evidence>
<dbReference type="AlphaFoldDB" id="A0A8J7DCR0"/>
<name>A0A8J7DCR0_9CYAN</name>
<dbReference type="PANTHER" id="PTHR40114">
    <property type="entry name" value="SLR0698 PROTEIN"/>
    <property type="match status" value="1"/>
</dbReference>
<dbReference type="Gene3D" id="2.40.320.10">
    <property type="entry name" value="Hypothetical Protein Pfu-838710-001"/>
    <property type="match status" value="1"/>
</dbReference>